<keyword evidence="6" id="KW-0472">Membrane</keyword>
<keyword evidence="4" id="KW-0812">Transmembrane</keyword>
<keyword evidence="11" id="KW-1185">Reference proteome</keyword>
<accession>A0AAV2F669</accession>
<dbReference type="GO" id="GO:0005794">
    <property type="term" value="C:Golgi apparatus"/>
    <property type="evidence" value="ECO:0007669"/>
    <property type="project" value="TreeGrafter"/>
</dbReference>
<dbReference type="PANTHER" id="PTHR22883">
    <property type="entry name" value="ZINC FINGER DHHC DOMAIN CONTAINING PROTEIN"/>
    <property type="match status" value="1"/>
</dbReference>
<dbReference type="GO" id="GO:0019706">
    <property type="term" value="F:protein-cysteine S-palmitoyltransferase activity"/>
    <property type="evidence" value="ECO:0007669"/>
    <property type="project" value="UniProtKB-EC"/>
</dbReference>
<dbReference type="EMBL" id="OZ034819">
    <property type="protein sequence ID" value="CAL1393753.1"/>
    <property type="molecule type" value="Genomic_DNA"/>
</dbReference>
<dbReference type="PROSITE" id="PS50216">
    <property type="entry name" value="DHHC"/>
    <property type="match status" value="1"/>
</dbReference>
<evidence type="ECO:0000256" key="6">
    <source>
        <dbReference type="ARBA" id="ARBA00023136"/>
    </source>
</evidence>
<evidence type="ECO:0000313" key="10">
    <source>
        <dbReference type="EMBL" id="CAL1393753.1"/>
    </source>
</evidence>
<evidence type="ECO:0000313" key="11">
    <source>
        <dbReference type="Proteomes" id="UP001497516"/>
    </source>
</evidence>
<dbReference type="PANTHER" id="PTHR22883:SF306">
    <property type="entry name" value="PROTEIN S-ACYLTRANSFERASE 18"/>
    <property type="match status" value="1"/>
</dbReference>
<dbReference type="GO" id="GO:0005783">
    <property type="term" value="C:endoplasmic reticulum"/>
    <property type="evidence" value="ECO:0007669"/>
    <property type="project" value="TreeGrafter"/>
</dbReference>
<protein>
    <recommendedName>
        <fullName evidence="8">S-acyltransferase</fullName>
        <ecNumber evidence="8">2.3.1.225</ecNumber>
    </recommendedName>
    <alternativeName>
        <fullName evidence="8">Palmitoyltransferase</fullName>
    </alternativeName>
</protein>
<keyword evidence="5" id="KW-1133">Transmembrane helix</keyword>
<keyword evidence="3 8" id="KW-0808">Transferase</keyword>
<organism evidence="10 11">
    <name type="scientific">Linum trigynum</name>
    <dbReference type="NCBI Taxonomy" id="586398"/>
    <lineage>
        <taxon>Eukaryota</taxon>
        <taxon>Viridiplantae</taxon>
        <taxon>Streptophyta</taxon>
        <taxon>Embryophyta</taxon>
        <taxon>Tracheophyta</taxon>
        <taxon>Spermatophyta</taxon>
        <taxon>Magnoliopsida</taxon>
        <taxon>eudicotyledons</taxon>
        <taxon>Gunneridae</taxon>
        <taxon>Pentapetalae</taxon>
        <taxon>rosids</taxon>
        <taxon>fabids</taxon>
        <taxon>Malpighiales</taxon>
        <taxon>Linaceae</taxon>
        <taxon>Linum</taxon>
    </lineage>
</organism>
<dbReference type="EC" id="2.3.1.225" evidence="8"/>
<comment type="catalytic activity">
    <reaction evidence="8">
        <text>L-cysteinyl-[protein] + hexadecanoyl-CoA = S-hexadecanoyl-L-cysteinyl-[protein] + CoA</text>
        <dbReference type="Rhea" id="RHEA:36683"/>
        <dbReference type="Rhea" id="RHEA-COMP:10131"/>
        <dbReference type="Rhea" id="RHEA-COMP:11032"/>
        <dbReference type="ChEBI" id="CHEBI:29950"/>
        <dbReference type="ChEBI" id="CHEBI:57287"/>
        <dbReference type="ChEBI" id="CHEBI:57379"/>
        <dbReference type="ChEBI" id="CHEBI:74151"/>
        <dbReference type="EC" id="2.3.1.225"/>
    </reaction>
</comment>
<reference evidence="10 11" key="1">
    <citation type="submission" date="2024-04" db="EMBL/GenBank/DDBJ databases">
        <authorList>
            <person name="Fracassetti M."/>
        </authorList>
    </citation>
    <scope>NUCLEOTIDE SEQUENCE [LARGE SCALE GENOMIC DNA]</scope>
</reference>
<dbReference type="Pfam" id="PF01529">
    <property type="entry name" value="DHHC"/>
    <property type="match status" value="1"/>
</dbReference>
<evidence type="ECO:0000256" key="3">
    <source>
        <dbReference type="ARBA" id="ARBA00022679"/>
    </source>
</evidence>
<keyword evidence="7 8" id="KW-0012">Acyltransferase</keyword>
<evidence type="ECO:0000256" key="1">
    <source>
        <dbReference type="ARBA" id="ARBA00004127"/>
    </source>
</evidence>
<evidence type="ECO:0000256" key="7">
    <source>
        <dbReference type="ARBA" id="ARBA00023315"/>
    </source>
</evidence>
<dbReference type="GO" id="GO:0006612">
    <property type="term" value="P:protein targeting to membrane"/>
    <property type="evidence" value="ECO:0007669"/>
    <property type="project" value="TreeGrafter"/>
</dbReference>
<comment type="subcellular location">
    <subcellularLocation>
        <location evidence="1">Endomembrane system</location>
        <topology evidence="1">Multi-pass membrane protein</topology>
    </subcellularLocation>
</comment>
<dbReference type="Proteomes" id="UP001497516">
    <property type="component" value="Chromosome 6"/>
</dbReference>
<feature type="domain" description="Palmitoyltransferase DHHC" evidence="9">
    <location>
        <begin position="131"/>
        <end position="168"/>
    </location>
</feature>
<evidence type="ECO:0000259" key="9">
    <source>
        <dbReference type="Pfam" id="PF01529"/>
    </source>
</evidence>
<comment type="domain">
    <text evidence="8">The DHHC domain is required for palmitoyltransferase activity.</text>
</comment>
<evidence type="ECO:0000256" key="8">
    <source>
        <dbReference type="RuleBase" id="RU079119"/>
    </source>
</evidence>
<comment type="similarity">
    <text evidence="2 8">Belongs to the DHHC palmitoyltransferase family.</text>
</comment>
<sequence length="176" mass="20764">MIKGRLPSKRHLPSLQKPPIKNRRRVITPLQAVSVTLLFIRCTTIDPSDRTSCRKRKRAKLKDGGLPKLRYRFLFEQMVKRVFRRVERKILRRKYLDPLKVAAQMEPLLHFPLVMKDDVVVSPDSKLDDFSYFSLCDLQVKKHNKHCKTCNMCVEGFDHYSGWCNDAVSVFDRRFL</sequence>
<name>A0AAV2F669_9ROSI</name>
<dbReference type="AlphaFoldDB" id="A0AAV2F669"/>
<dbReference type="InterPro" id="IPR039859">
    <property type="entry name" value="PFA4/ZDH16/20/ERF2-like"/>
</dbReference>
<evidence type="ECO:0000256" key="4">
    <source>
        <dbReference type="ARBA" id="ARBA00022692"/>
    </source>
</evidence>
<proteinExistence type="inferred from homology"/>
<evidence type="ECO:0000256" key="5">
    <source>
        <dbReference type="ARBA" id="ARBA00022989"/>
    </source>
</evidence>
<gene>
    <name evidence="10" type="ORF">LTRI10_LOCUS34306</name>
</gene>
<dbReference type="InterPro" id="IPR001594">
    <property type="entry name" value="Palmitoyltrfase_DHHC"/>
</dbReference>
<evidence type="ECO:0000256" key="2">
    <source>
        <dbReference type="ARBA" id="ARBA00008574"/>
    </source>
</evidence>